<evidence type="ECO:0000313" key="6">
    <source>
        <dbReference type="EMBL" id="NTY60410.1"/>
    </source>
</evidence>
<dbReference type="Proteomes" id="UP000708347">
    <property type="component" value="Unassembled WGS sequence"/>
</dbReference>
<dbReference type="PANTHER" id="PTHR47359:SF3">
    <property type="entry name" value="NLP_P60 DOMAIN-CONTAINING PROTEIN-RELATED"/>
    <property type="match status" value="1"/>
</dbReference>
<feature type="domain" description="NlpC/P60" evidence="5">
    <location>
        <begin position="52"/>
        <end position="181"/>
    </location>
</feature>
<dbReference type="PANTHER" id="PTHR47359">
    <property type="entry name" value="PEPTIDOGLYCAN DL-ENDOPEPTIDASE CWLO"/>
    <property type="match status" value="1"/>
</dbReference>
<evidence type="ECO:0000256" key="3">
    <source>
        <dbReference type="ARBA" id="ARBA00022801"/>
    </source>
</evidence>
<reference evidence="6 7" key="1">
    <citation type="submission" date="2019-05" db="EMBL/GenBank/DDBJ databases">
        <title>Mycolicibacterium sphagni ENV482 genome assembly.</title>
        <authorList>
            <person name="Chen W."/>
            <person name="Faulkner N.W."/>
            <person name="Hyman M.R."/>
        </authorList>
    </citation>
    <scope>NUCLEOTIDE SEQUENCE [LARGE SCALE GENOMIC DNA]</scope>
    <source>
        <strain evidence="6 7">ENV482</strain>
    </source>
</reference>
<dbReference type="NCBIfam" id="NF033743">
    <property type="entry name" value="NlpC_inact_RipD"/>
    <property type="match status" value="1"/>
</dbReference>
<keyword evidence="3" id="KW-0378">Hydrolase</keyword>
<comment type="similarity">
    <text evidence="1">Belongs to the peptidase C40 family.</text>
</comment>
<dbReference type="EMBL" id="VBSB01000008">
    <property type="protein sequence ID" value="NTY60410.1"/>
    <property type="molecule type" value="Genomic_DNA"/>
</dbReference>
<comment type="caution">
    <text evidence="6">The sequence shown here is derived from an EMBL/GenBank/DDBJ whole genome shotgun (WGS) entry which is preliminary data.</text>
</comment>
<dbReference type="Gene3D" id="3.90.1720.10">
    <property type="entry name" value="endopeptidase domain like (from Nostoc punctiforme)"/>
    <property type="match status" value="1"/>
</dbReference>
<dbReference type="SUPFAM" id="SSF54001">
    <property type="entry name" value="Cysteine proteinases"/>
    <property type="match status" value="1"/>
</dbReference>
<keyword evidence="7" id="KW-1185">Reference proteome</keyword>
<name>A0ABX2JY60_9MYCO</name>
<gene>
    <name evidence="6" type="primary">ripD</name>
    <name evidence="6" type="ORF">FEG63_12730</name>
</gene>
<proteinExistence type="inferred from homology"/>
<keyword evidence="4" id="KW-0788">Thiol protease</keyword>
<protein>
    <submittedName>
        <fullName evidence="6">NlpC/P60 family peptidoglycan-binding protein RipD</fullName>
    </submittedName>
</protein>
<evidence type="ECO:0000256" key="2">
    <source>
        <dbReference type="ARBA" id="ARBA00022670"/>
    </source>
</evidence>
<evidence type="ECO:0000256" key="1">
    <source>
        <dbReference type="ARBA" id="ARBA00007074"/>
    </source>
</evidence>
<dbReference type="PROSITE" id="PS51935">
    <property type="entry name" value="NLPC_P60"/>
    <property type="match status" value="1"/>
</dbReference>
<evidence type="ECO:0000256" key="4">
    <source>
        <dbReference type="ARBA" id="ARBA00022807"/>
    </source>
</evidence>
<keyword evidence="2" id="KW-0645">Protease</keyword>
<evidence type="ECO:0000259" key="5">
    <source>
        <dbReference type="PROSITE" id="PS51935"/>
    </source>
</evidence>
<sequence length="181" mass="19111">MGFCSEVSREVEMMMMMKRRYAVALGLVMLLGLPGLLAPAATAAPAGPVSRDQYVQLVIQRGLAQRGVPYAWAGGDINGPTLGKGESAAVVGFDSSGLIQYIYAGVGAKLPRSSGDMYKVGQHVTADQALPGDLIFYGPDGTQSVAMFLGNQQMLEVTDTVVAVSPVRAKDMNPYLVRVIA</sequence>
<dbReference type="InterPro" id="IPR038765">
    <property type="entry name" value="Papain-like_cys_pep_sf"/>
</dbReference>
<dbReference type="InterPro" id="IPR051794">
    <property type="entry name" value="PG_Endopeptidase_C40"/>
</dbReference>
<accession>A0ABX2JY60</accession>
<organism evidence="6 7">
    <name type="scientific">Mycolicibacterium sphagni</name>
    <dbReference type="NCBI Taxonomy" id="1786"/>
    <lineage>
        <taxon>Bacteria</taxon>
        <taxon>Bacillati</taxon>
        <taxon>Actinomycetota</taxon>
        <taxon>Actinomycetes</taxon>
        <taxon>Mycobacteriales</taxon>
        <taxon>Mycobacteriaceae</taxon>
        <taxon>Mycolicibacterium</taxon>
    </lineage>
</organism>
<evidence type="ECO:0000313" key="7">
    <source>
        <dbReference type="Proteomes" id="UP000708347"/>
    </source>
</evidence>
<dbReference type="Pfam" id="PF00877">
    <property type="entry name" value="NLPC_P60"/>
    <property type="match status" value="1"/>
</dbReference>
<dbReference type="InterPro" id="IPR000064">
    <property type="entry name" value="NLP_P60_dom"/>
</dbReference>